<organism evidence="1 2">
    <name type="scientific">Strongyloides venezuelensis</name>
    <name type="common">Threadworm</name>
    <dbReference type="NCBI Taxonomy" id="75913"/>
    <lineage>
        <taxon>Eukaryota</taxon>
        <taxon>Metazoa</taxon>
        <taxon>Ecdysozoa</taxon>
        <taxon>Nematoda</taxon>
        <taxon>Chromadorea</taxon>
        <taxon>Rhabditida</taxon>
        <taxon>Tylenchina</taxon>
        <taxon>Panagrolaimomorpha</taxon>
        <taxon>Strongyloidoidea</taxon>
        <taxon>Strongyloididae</taxon>
        <taxon>Strongyloides</taxon>
    </lineage>
</organism>
<dbReference type="STRING" id="75913.A0A0K0EVF4"/>
<sequence>MVLSDWLSAAKEWDKLATFSLVRNFRKSHSCNKSTTNIKAEFSNDVVKDTKDVKPAFGILDSACGKNILSLNVFNKFTRDIRESLDRNNTIDIILPNGSRIFTIGSIDVDFSCSFADIYCTSLTFFVCYVAWNFLDINTCVKFRLLSKLEAIILENEPLLRDTSSMLCNINTESNHKDSIYRINKFLEQNPALWDDSPVTSKTFVRISFHKFCTI</sequence>
<reference evidence="1" key="1">
    <citation type="submission" date="2014-07" db="EMBL/GenBank/DDBJ databases">
        <authorList>
            <person name="Martin A.A"/>
            <person name="De Silva N."/>
        </authorList>
    </citation>
    <scope>NUCLEOTIDE SEQUENCE</scope>
</reference>
<name>A0A0K0EVF4_STRVS</name>
<protein>
    <submittedName>
        <fullName evidence="2">Elongator complex protein 6</fullName>
    </submittedName>
</protein>
<evidence type="ECO:0000313" key="1">
    <source>
        <dbReference type="Proteomes" id="UP000035680"/>
    </source>
</evidence>
<dbReference type="WBParaSite" id="SVE_0050400.1">
    <property type="protein sequence ID" value="SVE_0050400.1"/>
    <property type="gene ID" value="SVE_0050400"/>
</dbReference>
<dbReference type="AlphaFoldDB" id="A0A0K0EVF4"/>
<dbReference type="Proteomes" id="UP000035680">
    <property type="component" value="Unassembled WGS sequence"/>
</dbReference>
<keyword evidence="1" id="KW-1185">Reference proteome</keyword>
<reference evidence="2" key="2">
    <citation type="submission" date="2015-08" db="UniProtKB">
        <authorList>
            <consortium name="WormBaseParasite"/>
        </authorList>
    </citation>
    <scope>IDENTIFICATION</scope>
</reference>
<evidence type="ECO:0000313" key="2">
    <source>
        <dbReference type="WBParaSite" id="SVE_0050400.1"/>
    </source>
</evidence>
<proteinExistence type="predicted"/>
<accession>A0A0K0EVF4</accession>